<dbReference type="Proteomes" id="UP000002630">
    <property type="component" value="Linkage Group LG28"/>
</dbReference>
<proteinExistence type="predicted"/>
<dbReference type="InterPro" id="IPR027417">
    <property type="entry name" value="P-loop_NTPase"/>
</dbReference>
<dbReference type="AlphaFoldDB" id="D7FT31"/>
<feature type="compositionally biased region" description="Basic and acidic residues" evidence="1">
    <location>
        <begin position="19"/>
        <end position="35"/>
    </location>
</feature>
<reference evidence="2 3" key="1">
    <citation type="journal article" date="2010" name="Nature">
        <title>The Ectocarpus genome and the independent evolution of multicellularity in brown algae.</title>
        <authorList>
            <person name="Cock J.M."/>
            <person name="Sterck L."/>
            <person name="Rouze P."/>
            <person name="Scornet D."/>
            <person name="Allen A.E."/>
            <person name="Amoutzias G."/>
            <person name="Anthouard V."/>
            <person name="Artiguenave F."/>
            <person name="Aury J.M."/>
            <person name="Badger J.H."/>
            <person name="Beszteri B."/>
            <person name="Billiau K."/>
            <person name="Bonnet E."/>
            <person name="Bothwell J.H."/>
            <person name="Bowler C."/>
            <person name="Boyen C."/>
            <person name="Brownlee C."/>
            <person name="Carrano C.J."/>
            <person name="Charrier B."/>
            <person name="Cho G.Y."/>
            <person name="Coelho S.M."/>
            <person name="Collen J."/>
            <person name="Corre E."/>
            <person name="Da Silva C."/>
            <person name="Delage L."/>
            <person name="Delaroque N."/>
            <person name="Dittami S.M."/>
            <person name="Doulbeau S."/>
            <person name="Elias M."/>
            <person name="Farnham G."/>
            <person name="Gachon C.M."/>
            <person name="Gschloessl B."/>
            <person name="Heesch S."/>
            <person name="Jabbari K."/>
            <person name="Jubin C."/>
            <person name="Kawai H."/>
            <person name="Kimura K."/>
            <person name="Kloareg B."/>
            <person name="Kupper F.C."/>
            <person name="Lang D."/>
            <person name="Le Bail A."/>
            <person name="Leblanc C."/>
            <person name="Lerouge P."/>
            <person name="Lohr M."/>
            <person name="Lopez P.J."/>
            <person name="Martens C."/>
            <person name="Maumus F."/>
            <person name="Michel G."/>
            <person name="Miranda-Saavedra D."/>
            <person name="Morales J."/>
            <person name="Moreau H."/>
            <person name="Motomura T."/>
            <person name="Nagasato C."/>
            <person name="Napoli C.A."/>
            <person name="Nelson D.R."/>
            <person name="Nyvall-Collen P."/>
            <person name="Peters A.F."/>
            <person name="Pommier C."/>
            <person name="Potin P."/>
            <person name="Poulain J."/>
            <person name="Quesneville H."/>
            <person name="Read B."/>
            <person name="Rensing S.A."/>
            <person name="Ritter A."/>
            <person name="Rousvoal S."/>
            <person name="Samanta M."/>
            <person name="Samson G."/>
            <person name="Schroeder D.C."/>
            <person name="Segurens B."/>
            <person name="Strittmatter M."/>
            <person name="Tonon T."/>
            <person name="Tregear J.W."/>
            <person name="Valentin K."/>
            <person name="von Dassow P."/>
            <person name="Yamagishi T."/>
            <person name="Van de Peer Y."/>
            <person name="Wincker P."/>
        </authorList>
    </citation>
    <scope>NUCLEOTIDE SEQUENCE [LARGE SCALE GENOMIC DNA]</scope>
    <source>
        <strain evidence="3">Ec32 / CCAP1310/4</strain>
    </source>
</reference>
<dbReference type="EMBL" id="FN648425">
    <property type="protein sequence ID" value="CBJ31322.1"/>
    <property type="molecule type" value="Genomic_DNA"/>
</dbReference>
<name>D7FT31_ECTSI</name>
<protein>
    <recommendedName>
        <fullName evidence="4">Sulfotransferase</fullName>
    </recommendedName>
</protein>
<accession>D7FT31</accession>
<evidence type="ECO:0000256" key="1">
    <source>
        <dbReference type="SAM" id="MobiDB-lite"/>
    </source>
</evidence>
<gene>
    <name evidence="2" type="ORF">Esi_0244_0021</name>
</gene>
<evidence type="ECO:0008006" key="4">
    <source>
        <dbReference type="Google" id="ProtNLM"/>
    </source>
</evidence>
<dbReference type="SUPFAM" id="SSF52540">
    <property type="entry name" value="P-loop containing nucleoside triphosphate hydrolases"/>
    <property type="match status" value="1"/>
</dbReference>
<evidence type="ECO:0000313" key="2">
    <source>
        <dbReference type="EMBL" id="CBJ31322.1"/>
    </source>
</evidence>
<evidence type="ECO:0000313" key="3">
    <source>
        <dbReference type="Proteomes" id="UP000002630"/>
    </source>
</evidence>
<sequence length="408" mass="44608">MLKRGPPQNQQRAMSFVGVDRKDAKRSAADPRGDADGVGVEGGSGVGMTASSSMWGVAPPAAANEGSESLPVRYRRGLLFNGNAKLRGGAAAANKAKKVAAKPQVGEHGMLHDFTKTPLDTLDLDDVKRLLEESTVPIPPPTGFIFHETRCGSTLVANMLASVETNVMWSESTGPWKVMHTCPKCHKEQIVPWLRVIMDAMARSARHDHFYFKFQSSEDIDAVTSAYPDTPWIFIFREPIEVMMSRLGAQRIGMEGMEKEVAARVERGMKPSKIPSKPKLGKPPKETSAAQVLAGLCKKAIHAFEANPGKGMMVEYPHLPHGILSTVLPDHYGVTVSEAERERMMSTTQMYSKVASFAKGSTTDSKFTEDTDTKHEAASVAVQEAAQRLLYADYYKLRSLSTWPVESA</sequence>
<dbReference type="OrthoDB" id="45247at2759"/>
<dbReference type="EMBL" id="FN649753">
    <property type="protein sequence ID" value="CBJ31322.1"/>
    <property type="molecule type" value="Genomic_DNA"/>
</dbReference>
<dbReference type="eggNOG" id="ENOG502SMVN">
    <property type="taxonomic scope" value="Eukaryota"/>
</dbReference>
<dbReference type="Gene3D" id="3.40.50.300">
    <property type="entry name" value="P-loop containing nucleotide triphosphate hydrolases"/>
    <property type="match status" value="1"/>
</dbReference>
<keyword evidence="3" id="KW-1185">Reference proteome</keyword>
<feature type="region of interest" description="Disordered" evidence="1">
    <location>
        <begin position="1"/>
        <end position="45"/>
    </location>
</feature>
<dbReference type="InParanoid" id="D7FT31"/>
<organism evidence="2 3">
    <name type="scientific">Ectocarpus siliculosus</name>
    <name type="common">Brown alga</name>
    <name type="synonym">Conferva siliculosa</name>
    <dbReference type="NCBI Taxonomy" id="2880"/>
    <lineage>
        <taxon>Eukaryota</taxon>
        <taxon>Sar</taxon>
        <taxon>Stramenopiles</taxon>
        <taxon>Ochrophyta</taxon>
        <taxon>PX clade</taxon>
        <taxon>Phaeophyceae</taxon>
        <taxon>Ectocarpales</taxon>
        <taxon>Ectocarpaceae</taxon>
        <taxon>Ectocarpus</taxon>
    </lineage>
</organism>